<organism evidence="1 2">
    <name type="scientific">Sinorhizobium meliloti (strain SM11)</name>
    <dbReference type="NCBI Taxonomy" id="707241"/>
    <lineage>
        <taxon>Bacteria</taxon>
        <taxon>Pseudomonadati</taxon>
        <taxon>Pseudomonadota</taxon>
        <taxon>Alphaproteobacteria</taxon>
        <taxon>Hyphomicrobiales</taxon>
        <taxon>Rhizobiaceae</taxon>
        <taxon>Sinorhizobium/Ensifer group</taxon>
        <taxon>Sinorhizobium</taxon>
    </lineage>
</organism>
<accession>F7XDD9</accession>
<dbReference type="KEGG" id="smx:SM11_pC1761"/>
<evidence type="ECO:0000313" key="1">
    <source>
        <dbReference type="EMBL" id="AEH82833.1"/>
    </source>
</evidence>
<sequence length="63" mass="6635">MIDFAAGLTFPALQVRPNAKLQLFPAGNFGGDLDNAARRESRSAPIGPAAGFCCRSLPVKDCL</sequence>
<proteinExistence type="predicted"/>
<dbReference type="HOGENOM" id="CLU_2883529_0_0_5"/>
<evidence type="ECO:0000313" key="2">
    <source>
        <dbReference type="Proteomes" id="UP000009045"/>
    </source>
</evidence>
<keyword evidence="1" id="KW-0614">Plasmid</keyword>
<dbReference type="Proteomes" id="UP000009045">
    <property type="component" value="Plasmid pSmeSM11c"/>
</dbReference>
<protein>
    <submittedName>
        <fullName evidence="1">Uncharacterized protein</fullName>
    </submittedName>
</protein>
<dbReference type="EMBL" id="CP001831">
    <property type="protein sequence ID" value="AEH82833.1"/>
    <property type="molecule type" value="Genomic_DNA"/>
</dbReference>
<reference evidence="1 2" key="1">
    <citation type="journal article" date="2011" name="J. Biotechnol.">
        <title>The complete genome sequence of the dominant Sinorhizobium meliloti field isolate SM11 extends the S. meliloti pan-genome.</title>
        <authorList>
            <person name="Schneiker-Bekel S."/>
            <person name="Wibberg D."/>
            <person name="Bekel T."/>
            <person name="Blom J."/>
            <person name="Linke B."/>
            <person name="Neuweger H."/>
            <person name="Stiens M."/>
            <person name="Vorholter F.J."/>
            <person name="Weidner S."/>
            <person name="Goesmann A."/>
            <person name="Puhler A."/>
            <person name="Schluter A."/>
        </authorList>
    </citation>
    <scope>NUCLEOTIDE SEQUENCE [LARGE SCALE GENOMIC DNA]</scope>
    <source>
        <strain evidence="1 2">SM11</strain>
        <plasmid evidence="2">pSmeSM11c</plasmid>
    </source>
</reference>
<dbReference type="AlphaFoldDB" id="F7XDD9"/>
<geneLocation type="plasmid" evidence="1 2">
    <name>pSmeSM11c</name>
</geneLocation>
<gene>
    <name evidence="1" type="ordered locus">SM11_pC1761</name>
</gene>
<name>F7XDD9_SINMM</name>